<name>A0A537JZU2_9BACT</name>
<dbReference type="AlphaFoldDB" id="A0A537JZU2"/>
<organism evidence="2 3">
    <name type="scientific">Candidatus Segetimicrobium genomatis</name>
    <dbReference type="NCBI Taxonomy" id="2569760"/>
    <lineage>
        <taxon>Bacteria</taxon>
        <taxon>Bacillati</taxon>
        <taxon>Candidatus Sysuimicrobiota</taxon>
        <taxon>Candidatus Sysuimicrobiia</taxon>
        <taxon>Candidatus Sysuimicrobiales</taxon>
        <taxon>Candidatus Segetimicrobiaceae</taxon>
        <taxon>Candidatus Segetimicrobium</taxon>
    </lineage>
</organism>
<dbReference type="SUPFAM" id="SSF55874">
    <property type="entry name" value="ATPase domain of HSP90 chaperone/DNA topoisomerase II/histidine kinase"/>
    <property type="match status" value="1"/>
</dbReference>
<evidence type="ECO:0000259" key="1">
    <source>
        <dbReference type="SMART" id="SM00387"/>
    </source>
</evidence>
<dbReference type="SMART" id="SM00387">
    <property type="entry name" value="HATPase_c"/>
    <property type="match status" value="1"/>
</dbReference>
<dbReference type="Gene3D" id="3.30.565.10">
    <property type="entry name" value="Histidine kinase-like ATPase, C-terminal domain"/>
    <property type="match status" value="1"/>
</dbReference>
<protein>
    <submittedName>
        <fullName evidence="2">Anti-sigma regulatory factor</fullName>
    </submittedName>
</protein>
<proteinExistence type="predicted"/>
<reference evidence="2 3" key="1">
    <citation type="journal article" date="2019" name="Nat. Microbiol.">
        <title>Mediterranean grassland soil C-N compound turnover is dependent on rainfall and depth, and is mediated by genomically divergent microorganisms.</title>
        <authorList>
            <person name="Diamond S."/>
            <person name="Andeer P.F."/>
            <person name="Li Z."/>
            <person name="Crits-Christoph A."/>
            <person name="Burstein D."/>
            <person name="Anantharaman K."/>
            <person name="Lane K.R."/>
            <person name="Thomas B.C."/>
            <person name="Pan C."/>
            <person name="Northen T.R."/>
            <person name="Banfield J.F."/>
        </authorList>
    </citation>
    <scope>NUCLEOTIDE SEQUENCE [LARGE SCALE GENOMIC DNA]</scope>
    <source>
        <strain evidence="2">NP_3</strain>
    </source>
</reference>
<dbReference type="EMBL" id="VBAK01000130">
    <property type="protein sequence ID" value="TMI89049.1"/>
    <property type="molecule type" value="Genomic_DNA"/>
</dbReference>
<dbReference type="Pfam" id="PF02518">
    <property type="entry name" value="HATPase_c"/>
    <property type="match status" value="1"/>
</dbReference>
<feature type="domain" description="Histidine kinase/HSP90-like ATPase" evidence="1">
    <location>
        <begin position="50"/>
        <end position="149"/>
    </location>
</feature>
<dbReference type="InterPro" id="IPR003594">
    <property type="entry name" value="HATPase_dom"/>
</dbReference>
<evidence type="ECO:0000313" key="3">
    <source>
        <dbReference type="Proteomes" id="UP000318509"/>
    </source>
</evidence>
<dbReference type="Proteomes" id="UP000318509">
    <property type="component" value="Unassembled WGS sequence"/>
</dbReference>
<dbReference type="InterPro" id="IPR036890">
    <property type="entry name" value="HATPase_C_sf"/>
</dbReference>
<sequence>MIAPRGANATKGSLPPADQEITVPIASHLDIVVARERGRILAAQLGCSPTEATLIATAISELARNIVLYASHGEIGLTVANGGGKLGIMVVARDKGPGIADVSRAVADGYSTSGGLGIGLSGVRRLVDEFEISSELGKGTTVTIKRWKR</sequence>
<comment type="caution">
    <text evidence="2">The sequence shown here is derived from an EMBL/GenBank/DDBJ whole genome shotgun (WGS) entry which is preliminary data.</text>
</comment>
<accession>A0A537JZU2</accession>
<evidence type="ECO:0000313" key="2">
    <source>
        <dbReference type="EMBL" id="TMI89049.1"/>
    </source>
</evidence>
<gene>
    <name evidence="2" type="ORF">E6H00_10790</name>
</gene>